<organism evidence="1 2">
    <name type="scientific">Desulfovibrio desulfuricans</name>
    <dbReference type="NCBI Taxonomy" id="876"/>
    <lineage>
        <taxon>Bacteria</taxon>
        <taxon>Pseudomonadati</taxon>
        <taxon>Thermodesulfobacteriota</taxon>
        <taxon>Desulfovibrionia</taxon>
        <taxon>Desulfovibrionales</taxon>
        <taxon>Desulfovibrionaceae</taxon>
        <taxon>Desulfovibrio</taxon>
    </lineage>
</organism>
<evidence type="ECO:0000313" key="1">
    <source>
        <dbReference type="EMBL" id="SFW50407.1"/>
    </source>
</evidence>
<gene>
    <name evidence="1" type="ORF">SAMN02910291_01592</name>
</gene>
<dbReference type="AlphaFoldDB" id="A0AA94HT18"/>
<dbReference type="Proteomes" id="UP000182680">
    <property type="component" value="Unassembled WGS sequence"/>
</dbReference>
<accession>A0AA94HT18</accession>
<name>A0AA94HT18_DESDE</name>
<reference evidence="2" key="1">
    <citation type="submission" date="2016-11" db="EMBL/GenBank/DDBJ databases">
        <authorList>
            <person name="Jaros S."/>
            <person name="Januszkiewicz K."/>
            <person name="Wedrychowicz H."/>
        </authorList>
    </citation>
    <scope>NUCLEOTIDE SEQUENCE [LARGE SCALE GENOMIC DNA]</scope>
    <source>
        <strain evidence="2">DSM 7057</strain>
    </source>
</reference>
<dbReference type="Gene3D" id="3.40.720.10">
    <property type="entry name" value="Alkaline Phosphatase, subunit A"/>
    <property type="match status" value="1"/>
</dbReference>
<dbReference type="RefSeq" id="WP_072311879.1">
    <property type="nucleotide sequence ID" value="NZ_FPIW01000025.1"/>
</dbReference>
<sequence>MAFASFAVAMGSSFAVQPLREFWPQDTVNGKISSTPPERRSLHARGYLATYALELGSGYPWRMQKQTQPMESPHGVENLPLLPCTDKIVLIQVEALDYEMLTEKARAEYVMPFLHNLLDHAVLLRLDGTKKMASANSDYEVFTGRIASHSILHYEYETDYSGSFLRFLTQKISPSYSFHGMPGNYMNQEVAYRRQGVQYVYGLEKMQAEGVPAVAIWTDGIAADTDLLGFAAKKFPSRDLFYILSSRWTCTSWTSRKWSAMPCNFRMNHATSITRCADTSTPPLPPIYGNCPKEPLWPYGAATDRIPAKPPATFPFCFSSQGNHILVCMNLPRH</sequence>
<dbReference type="InterPro" id="IPR017850">
    <property type="entry name" value="Alkaline_phosphatase_core_sf"/>
</dbReference>
<comment type="caution">
    <text evidence="1">The sequence shown here is derived from an EMBL/GenBank/DDBJ whole genome shotgun (WGS) entry which is preliminary data.</text>
</comment>
<protein>
    <submittedName>
        <fullName evidence="1">Uncharacterized protein</fullName>
    </submittedName>
</protein>
<evidence type="ECO:0000313" key="2">
    <source>
        <dbReference type="Proteomes" id="UP000182680"/>
    </source>
</evidence>
<dbReference type="EMBL" id="FPIW01000025">
    <property type="protein sequence ID" value="SFW50407.1"/>
    <property type="molecule type" value="Genomic_DNA"/>
</dbReference>
<proteinExistence type="predicted"/>